<dbReference type="Pfam" id="PF05219">
    <property type="entry name" value="DREV"/>
    <property type="match status" value="1"/>
</dbReference>
<protein>
    <submittedName>
        <fullName evidence="1">(raccoon dog) hypothetical protein</fullName>
    </submittedName>
</protein>
<reference evidence="1" key="1">
    <citation type="submission" date="2020-12" db="EMBL/GenBank/DDBJ databases">
        <authorList>
            <consortium name="Molecular Ecology Group"/>
        </authorList>
    </citation>
    <scope>NUCLEOTIDE SEQUENCE</scope>
    <source>
        <strain evidence="1">TBG_1078</strain>
    </source>
</reference>
<proteinExistence type="predicted"/>
<comment type="caution">
    <text evidence="1">The sequence shown here is derived from an EMBL/GenBank/DDBJ whole genome shotgun (WGS) entry which is preliminary data.</text>
</comment>
<gene>
    <name evidence="1" type="ORF">NYPRO_LOCUS6206</name>
</gene>
<name>A0A811Y798_NYCPR</name>
<evidence type="ECO:0000313" key="2">
    <source>
        <dbReference type="Proteomes" id="UP000645828"/>
    </source>
</evidence>
<dbReference type="Proteomes" id="UP000645828">
    <property type="component" value="Unassembled WGS sequence"/>
</dbReference>
<dbReference type="EMBL" id="CAJHUB010000671">
    <property type="protein sequence ID" value="CAD7673411.1"/>
    <property type="molecule type" value="Genomic_DNA"/>
</dbReference>
<evidence type="ECO:0000313" key="1">
    <source>
        <dbReference type="EMBL" id="CAD7673411.1"/>
    </source>
</evidence>
<sequence length="115" mass="13525">MNSHFEEIYGLQPLLKDIRSVLEPTRGRVILALALPFHPYGQNWEEQVNTLPEVFRKAGFITRALTRLPYLCEGDMYNDYYFLDNALFSNRYKHMEAQVFRPTPIMYTSEEGLCL</sequence>
<dbReference type="GO" id="GO:0106370">
    <property type="term" value="F:protein-L-histidine N-pros-methyltransferase activity"/>
    <property type="evidence" value="ECO:0007669"/>
    <property type="project" value="InterPro"/>
</dbReference>
<dbReference type="PANTHER" id="PTHR12890">
    <property type="entry name" value="DREV PROTEIN"/>
    <property type="match status" value="1"/>
</dbReference>
<accession>A0A811Y798</accession>
<keyword evidence="2" id="KW-1185">Reference proteome</keyword>
<organism evidence="1 2">
    <name type="scientific">Nyctereutes procyonoides</name>
    <name type="common">Raccoon dog</name>
    <name type="synonym">Canis procyonoides</name>
    <dbReference type="NCBI Taxonomy" id="34880"/>
    <lineage>
        <taxon>Eukaryota</taxon>
        <taxon>Metazoa</taxon>
        <taxon>Chordata</taxon>
        <taxon>Craniata</taxon>
        <taxon>Vertebrata</taxon>
        <taxon>Euteleostomi</taxon>
        <taxon>Mammalia</taxon>
        <taxon>Eutheria</taxon>
        <taxon>Laurasiatheria</taxon>
        <taxon>Carnivora</taxon>
        <taxon>Caniformia</taxon>
        <taxon>Canidae</taxon>
        <taxon>Nyctereutes</taxon>
    </lineage>
</organism>
<dbReference type="InterPro" id="IPR007884">
    <property type="entry name" value="METL9"/>
</dbReference>
<dbReference type="PANTHER" id="PTHR12890:SF0">
    <property type="entry name" value="PROTEIN-L-HISTIDINE N-PROS-METHYLTRANSFERASE"/>
    <property type="match status" value="1"/>
</dbReference>
<dbReference type="AlphaFoldDB" id="A0A811Y798"/>